<comment type="caution">
    <text evidence="2">The sequence shown here is derived from an EMBL/GenBank/DDBJ whole genome shotgun (WGS) entry which is preliminary data.</text>
</comment>
<dbReference type="Proteomes" id="UP000322699">
    <property type="component" value="Unassembled WGS sequence"/>
</dbReference>
<gene>
    <name evidence="2" type="ORF">LF1_17350</name>
</gene>
<proteinExistence type="predicted"/>
<name>A0A5B1CF88_9BACT</name>
<evidence type="ECO:0000313" key="3">
    <source>
        <dbReference type="Proteomes" id="UP000322699"/>
    </source>
</evidence>
<reference evidence="2 3" key="1">
    <citation type="submission" date="2019-08" db="EMBL/GenBank/DDBJ databases">
        <title>Deep-cultivation of Planctomycetes and their phenomic and genomic characterization uncovers novel biology.</title>
        <authorList>
            <person name="Wiegand S."/>
            <person name="Jogler M."/>
            <person name="Boedeker C."/>
            <person name="Pinto D."/>
            <person name="Vollmers J."/>
            <person name="Rivas-Marin E."/>
            <person name="Kohn T."/>
            <person name="Peeters S.H."/>
            <person name="Heuer A."/>
            <person name="Rast P."/>
            <person name="Oberbeckmann S."/>
            <person name="Bunk B."/>
            <person name="Jeske O."/>
            <person name="Meyerdierks A."/>
            <person name="Storesund J.E."/>
            <person name="Kallscheuer N."/>
            <person name="Luecker S."/>
            <person name="Lage O.M."/>
            <person name="Pohl T."/>
            <person name="Merkel B.J."/>
            <person name="Hornburger P."/>
            <person name="Mueller R.-W."/>
            <person name="Bruemmer F."/>
            <person name="Labrenz M."/>
            <person name="Spormann A.M."/>
            <person name="Op Den Camp H."/>
            <person name="Overmann J."/>
            <person name="Amann R."/>
            <person name="Jetten M.S.M."/>
            <person name="Mascher T."/>
            <person name="Medema M.H."/>
            <person name="Devos D.P."/>
            <person name="Kaster A.-K."/>
            <person name="Ovreas L."/>
            <person name="Rohde M."/>
            <person name="Galperin M.Y."/>
            <person name="Jogler C."/>
        </authorList>
    </citation>
    <scope>NUCLEOTIDE SEQUENCE [LARGE SCALE GENOMIC DNA]</scope>
    <source>
        <strain evidence="2 3">LF1</strain>
    </source>
</reference>
<protein>
    <recommendedName>
        <fullName evidence="1">Transposase IS204/IS1001/IS1096/IS1165 zinc-finger domain-containing protein</fullName>
    </recommendedName>
</protein>
<evidence type="ECO:0000313" key="2">
    <source>
        <dbReference type="EMBL" id="KAA1259206.1"/>
    </source>
</evidence>
<dbReference type="AlphaFoldDB" id="A0A5B1CF88"/>
<organism evidence="2 3">
    <name type="scientific">Rubripirellula obstinata</name>
    <dbReference type="NCBI Taxonomy" id="406547"/>
    <lineage>
        <taxon>Bacteria</taxon>
        <taxon>Pseudomonadati</taxon>
        <taxon>Planctomycetota</taxon>
        <taxon>Planctomycetia</taxon>
        <taxon>Pirellulales</taxon>
        <taxon>Pirellulaceae</taxon>
        <taxon>Rubripirellula</taxon>
    </lineage>
</organism>
<sequence>MIRRGAKERDFRASPIGLKRTIIVATLPRVQCHDCGVVRQIKVGFADVRRSYTKAWAKHARQLTRSMTITNNKIKTVQRQFYGIRDREYFELLLYSLHATKYALVG</sequence>
<evidence type="ECO:0000259" key="1">
    <source>
        <dbReference type="Pfam" id="PF14690"/>
    </source>
</evidence>
<dbReference type="Pfam" id="PF14690">
    <property type="entry name" value="Zn_ribbon_ISL3"/>
    <property type="match status" value="1"/>
</dbReference>
<dbReference type="InterPro" id="IPR029261">
    <property type="entry name" value="Transposase_Znf"/>
</dbReference>
<keyword evidence="3" id="KW-1185">Reference proteome</keyword>
<dbReference type="EMBL" id="VRLW01000001">
    <property type="protein sequence ID" value="KAA1259206.1"/>
    <property type="molecule type" value="Genomic_DNA"/>
</dbReference>
<accession>A0A5B1CF88</accession>
<feature type="domain" description="Transposase IS204/IS1001/IS1096/IS1165 zinc-finger" evidence="1">
    <location>
        <begin position="4"/>
        <end position="35"/>
    </location>
</feature>